<comment type="caution">
    <text evidence="4">The sequence shown here is derived from an EMBL/GenBank/DDBJ whole genome shotgun (WGS) entry which is preliminary data.</text>
</comment>
<dbReference type="STRING" id="337451.A0A3S3MAF6"/>
<name>A0A3S3MAF6_9MAGN</name>
<dbReference type="PANTHER" id="PTHR45523">
    <property type="entry name" value="TETRATRICOPEPTIDE REPEAT (TPR)-CONTAINING PROTEIN-RELATED"/>
    <property type="match status" value="1"/>
</dbReference>
<evidence type="ECO:0000313" key="5">
    <source>
        <dbReference type="Proteomes" id="UP000283530"/>
    </source>
</evidence>
<dbReference type="Pfam" id="PF12624">
    <property type="entry name" value="VPS13_N"/>
    <property type="match status" value="1"/>
</dbReference>
<evidence type="ECO:0000259" key="3">
    <source>
        <dbReference type="Pfam" id="PF12624"/>
    </source>
</evidence>
<keyword evidence="1" id="KW-0813">Transport</keyword>
<dbReference type="EMBL" id="QPKB01000001">
    <property type="protein sequence ID" value="RWR72835.1"/>
    <property type="molecule type" value="Genomic_DNA"/>
</dbReference>
<reference evidence="4 5" key="1">
    <citation type="journal article" date="2019" name="Nat. Plants">
        <title>Stout camphor tree genome fills gaps in understanding of flowering plant genome evolution.</title>
        <authorList>
            <person name="Chaw S.M."/>
            <person name="Liu Y.C."/>
            <person name="Wu Y.W."/>
            <person name="Wang H.Y."/>
            <person name="Lin C.I."/>
            <person name="Wu C.S."/>
            <person name="Ke H.M."/>
            <person name="Chang L.Y."/>
            <person name="Hsu C.Y."/>
            <person name="Yang H.T."/>
            <person name="Sudianto E."/>
            <person name="Hsu M.H."/>
            <person name="Wu K.P."/>
            <person name="Wang L.N."/>
            <person name="Leebens-Mack J.H."/>
            <person name="Tsai I.J."/>
        </authorList>
    </citation>
    <scope>NUCLEOTIDE SEQUENCE [LARGE SCALE GENOMIC DNA]</scope>
    <source>
        <strain evidence="5">cv. Chaw 1501</strain>
        <tissue evidence="4">Young leaves</tissue>
    </source>
</reference>
<protein>
    <submittedName>
        <fullName evidence="4">Peroxin/Ferlin domain-containing protein</fullName>
    </submittedName>
</protein>
<dbReference type="AlphaFoldDB" id="A0A3S3MAF6"/>
<accession>A0A3S3MAF6</accession>
<keyword evidence="5" id="KW-1185">Reference proteome</keyword>
<evidence type="ECO:0000256" key="1">
    <source>
        <dbReference type="ARBA" id="ARBA00022448"/>
    </source>
</evidence>
<dbReference type="OrthoDB" id="428159at2759"/>
<proteinExistence type="predicted"/>
<feature type="transmembrane region" description="Helical" evidence="2">
    <location>
        <begin position="342"/>
        <end position="362"/>
    </location>
</feature>
<dbReference type="Proteomes" id="UP000283530">
    <property type="component" value="Unassembled WGS sequence"/>
</dbReference>
<evidence type="ECO:0000256" key="2">
    <source>
        <dbReference type="SAM" id="Phobius"/>
    </source>
</evidence>
<keyword evidence="2" id="KW-0812">Transmembrane</keyword>
<sequence>MERIDFSKCMSRERFSVHIEHAASSELWGPHVKFLGPASCWDLVVSNPGHPFCSGVTLAKLAAVTMDEQGNETFVTSGALDKLRKSLQLQRLAVYHDSDGSPWRLDKEWEVLSPKEWIEIFEDGINEPSTDGVMTSVWALNRKYLLSPINGLLKYHRLGKQERKDPEIPFENASLVLSDVNLTMSEAQYHDGIKLLEVFSRYRTRVDVSHLRPTVPISEDPYSWWRFASHAGLQQKKLCFRFSWERIRHLCQLRRRYIQFYANSLQQSSVVYGSEMREIEKYLDPKVIILWRLLAHAKVESVKSVEVAQQRERMKNSWWSFGWFVGTTMSSCCVFIIIAISLFYYCFFCYCLVYFLCFFLRFTSSENIPVVNDSEELQLVEEKTLTKEEWHEINKLLSYQPEEERILLSGKEMQHMIQYLVNVSIGQAAARIISISQTEIICGRFEQLQFTTKLYHRSVHCDISLRFCGFSAPEGSLAESVSSGTKVNALEASFVHSPIGENVDWRLSATIAPCHVTVLFHHSIAFSVWNLEIPSLSTAPVLVKFKYFSQELGRVLILLAAECDAAIWLVTNCCELFCHWMCLILGYVPVWMESYNRFLEFVKRSNAVSPTVALETATALQMKIEQVTRRAQEQFQMVLEEQSRPCPVDLACLDAAGPGLAGSGCWWCQVTWFSDLNGVQVGEVLAECGAAWDKDLGHLGCWSAKCLVAYGWRLVWSGR</sequence>
<dbReference type="InterPro" id="IPR026854">
    <property type="entry name" value="VPS13_N"/>
</dbReference>
<evidence type="ECO:0000313" key="4">
    <source>
        <dbReference type="EMBL" id="RWR72835.1"/>
    </source>
</evidence>
<dbReference type="PANTHER" id="PTHR45523:SF2">
    <property type="entry name" value="OS02G0470600 PROTEIN"/>
    <property type="match status" value="1"/>
</dbReference>
<gene>
    <name evidence="4" type="ORF">CKAN_00107700</name>
</gene>
<feature type="domain" description="Chorein N-terminal" evidence="3">
    <location>
        <begin position="45"/>
        <end position="418"/>
    </location>
</feature>
<organism evidence="4 5">
    <name type="scientific">Cinnamomum micranthum f. kanehirae</name>
    <dbReference type="NCBI Taxonomy" id="337451"/>
    <lineage>
        <taxon>Eukaryota</taxon>
        <taxon>Viridiplantae</taxon>
        <taxon>Streptophyta</taxon>
        <taxon>Embryophyta</taxon>
        <taxon>Tracheophyta</taxon>
        <taxon>Spermatophyta</taxon>
        <taxon>Magnoliopsida</taxon>
        <taxon>Magnoliidae</taxon>
        <taxon>Laurales</taxon>
        <taxon>Lauraceae</taxon>
        <taxon>Cinnamomum</taxon>
    </lineage>
</organism>
<keyword evidence="2" id="KW-0472">Membrane</keyword>
<keyword evidence="2" id="KW-1133">Transmembrane helix</keyword>